<gene>
    <name evidence="1" type="ORF">SAMN04487948_12037</name>
</gene>
<proteinExistence type="predicted"/>
<sequence>MKINSVYRCSGGHYYGDAEIWERLESGTWTPCCWDTESGTEWMETADGELLVLEPIARSALPEGVSTERVAAGTAVNPSPATENF</sequence>
<evidence type="ECO:0000313" key="2">
    <source>
        <dbReference type="Proteomes" id="UP000199126"/>
    </source>
</evidence>
<dbReference type="AlphaFoldDB" id="A0A1H8VXB8"/>
<accession>A0A1H8VXB8</accession>
<protein>
    <submittedName>
        <fullName evidence="1">Uncharacterized protein</fullName>
    </submittedName>
</protein>
<name>A0A1H8VXB8_9EURY</name>
<dbReference type="Proteomes" id="UP000199126">
    <property type="component" value="Unassembled WGS sequence"/>
</dbReference>
<dbReference type="EMBL" id="FODV01000020">
    <property type="protein sequence ID" value="SEP19588.1"/>
    <property type="molecule type" value="Genomic_DNA"/>
</dbReference>
<keyword evidence="2" id="KW-1185">Reference proteome</keyword>
<evidence type="ECO:0000313" key="1">
    <source>
        <dbReference type="EMBL" id="SEP19588.1"/>
    </source>
</evidence>
<organism evidence="1 2">
    <name type="scientific">Halogranum amylolyticum</name>
    <dbReference type="NCBI Taxonomy" id="660520"/>
    <lineage>
        <taxon>Archaea</taxon>
        <taxon>Methanobacteriati</taxon>
        <taxon>Methanobacteriota</taxon>
        <taxon>Stenosarchaea group</taxon>
        <taxon>Halobacteria</taxon>
        <taxon>Halobacteriales</taxon>
        <taxon>Haloferacaceae</taxon>
    </lineage>
</organism>
<reference evidence="2" key="1">
    <citation type="submission" date="2016-10" db="EMBL/GenBank/DDBJ databases">
        <authorList>
            <person name="Varghese N."/>
            <person name="Submissions S."/>
        </authorList>
    </citation>
    <scope>NUCLEOTIDE SEQUENCE [LARGE SCALE GENOMIC DNA]</scope>
    <source>
        <strain evidence="2">CGMCC 1.10121</strain>
    </source>
</reference>